<dbReference type="Pfam" id="PF00877">
    <property type="entry name" value="NLPC_P60"/>
    <property type="match status" value="1"/>
</dbReference>
<evidence type="ECO:0000256" key="3">
    <source>
        <dbReference type="ARBA" id="ARBA00022801"/>
    </source>
</evidence>
<evidence type="ECO:0000313" key="6">
    <source>
        <dbReference type="EMBL" id="RBP22857.1"/>
    </source>
</evidence>
<protein>
    <submittedName>
        <fullName evidence="6">Cell wall-associated NlpC family hydrolase</fullName>
    </submittedName>
</protein>
<dbReference type="GO" id="GO:0016787">
    <property type="term" value="F:hydrolase activity"/>
    <property type="evidence" value="ECO:0007669"/>
    <property type="project" value="UniProtKB-KW"/>
</dbReference>
<dbReference type="PROSITE" id="PS51935">
    <property type="entry name" value="NLPC_P60"/>
    <property type="match status" value="1"/>
</dbReference>
<sequence length="193" mass="20880">MACVAGLAGCAGTGQKSTAHTSEIDPYEMEWVATADDPIGMLVTHKFKRDRQQNHTGTNSDNAMVSEALNYLGIRYRFGGSSPDTGFDCSGLVAYSAERSLGLKLPRNAAEIAQQGVSVAKNELKAGDLVFFNTMGRRYSHVGIYLGDDRFVHSPSAGGVVRVESMTMAYWTKRYNGARRLDNSLMASARAAN</sequence>
<evidence type="ECO:0000259" key="5">
    <source>
        <dbReference type="PROSITE" id="PS51935"/>
    </source>
</evidence>
<name>A0ABX9GJ03_9BURK</name>
<keyword evidence="3 6" id="KW-0378">Hydrolase</keyword>
<keyword evidence="4" id="KW-0788">Thiol protease</keyword>
<gene>
    <name evidence="6" type="ORF">DFP87_102601</name>
</gene>
<dbReference type="PANTHER" id="PTHR47053">
    <property type="entry name" value="MUREIN DD-ENDOPEPTIDASE MEPH-RELATED"/>
    <property type="match status" value="1"/>
</dbReference>
<comment type="similarity">
    <text evidence="1">Belongs to the peptidase C40 family.</text>
</comment>
<keyword evidence="7" id="KW-1185">Reference proteome</keyword>
<dbReference type="InterPro" id="IPR051202">
    <property type="entry name" value="Peptidase_C40"/>
</dbReference>
<comment type="caution">
    <text evidence="6">The sequence shown here is derived from an EMBL/GenBank/DDBJ whole genome shotgun (WGS) entry which is preliminary data.</text>
</comment>
<keyword evidence="2" id="KW-0645">Protease</keyword>
<dbReference type="InterPro" id="IPR000064">
    <property type="entry name" value="NLP_P60_dom"/>
</dbReference>
<accession>A0ABX9GJ03</accession>
<organism evidence="6 7">
    <name type="scientific">Achromobacter marplatensis</name>
    <dbReference type="NCBI Taxonomy" id="470868"/>
    <lineage>
        <taxon>Bacteria</taxon>
        <taxon>Pseudomonadati</taxon>
        <taxon>Pseudomonadota</taxon>
        <taxon>Betaproteobacteria</taxon>
        <taxon>Burkholderiales</taxon>
        <taxon>Alcaligenaceae</taxon>
        <taxon>Achromobacter</taxon>
    </lineage>
</organism>
<evidence type="ECO:0000256" key="4">
    <source>
        <dbReference type="ARBA" id="ARBA00022807"/>
    </source>
</evidence>
<dbReference type="InterPro" id="IPR038765">
    <property type="entry name" value="Papain-like_cys_pep_sf"/>
</dbReference>
<dbReference type="Gene3D" id="3.90.1720.10">
    <property type="entry name" value="endopeptidase domain like (from Nostoc punctiforme)"/>
    <property type="match status" value="1"/>
</dbReference>
<evidence type="ECO:0000256" key="1">
    <source>
        <dbReference type="ARBA" id="ARBA00007074"/>
    </source>
</evidence>
<feature type="domain" description="NlpC/P60" evidence="5">
    <location>
        <begin position="58"/>
        <end position="182"/>
    </location>
</feature>
<dbReference type="SUPFAM" id="SSF54001">
    <property type="entry name" value="Cysteine proteinases"/>
    <property type="match status" value="1"/>
</dbReference>
<evidence type="ECO:0000313" key="7">
    <source>
        <dbReference type="Proteomes" id="UP000252124"/>
    </source>
</evidence>
<proteinExistence type="inferred from homology"/>
<dbReference type="EMBL" id="QNRM01000002">
    <property type="protein sequence ID" value="RBP22857.1"/>
    <property type="molecule type" value="Genomic_DNA"/>
</dbReference>
<evidence type="ECO:0000256" key="2">
    <source>
        <dbReference type="ARBA" id="ARBA00022670"/>
    </source>
</evidence>
<dbReference type="Proteomes" id="UP000252124">
    <property type="component" value="Unassembled WGS sequence"/>
</dbReference>
<dbReference type="PANTHER" id="PTHR47053:SF1">
    <property type="entry name" value="MUREIN DD-ENDOPEPTIDASE MEPH-RELATED"/>
    <property type="match status" value="1"/>
</dbReference>
<reference evidence="6 7" key="1">
    <citation type="submission" date="2018-06" db="EMBL/GenBank/DDBJ databases">
        <title>Genomic Encyclopedia of Type Strains, Phase III (KMG-III): the genomes of soil and plant-associated and newly described type strains.</title>
        <authorList>
            <person name="Whitman W."/>
        </authorList>
    </citation>
    <scope>NUCLEOTIDE SEQUENCE [LARGE SCALE GENOMIC DNA]</scope>
    <source>
        <strain evidence="6 7">CECT 7342</strain>
    </source>
</reference>